<dbReference type="Proteomes" id="UP000032352">
    <property type="component" value="Chromosome"/>
</dbReference>
<protein>
    <submittedName>
        <fullName evidence="1">DUF4442 domain-containing protein</fullName>
    </submittedName>
</protein>
<dbReference type="Gene3D" id="3.10.129.10">
    <property type="entry name" value="Hotdog Thioesterase"/>
    <property type="match status" value="1"/>
</dbReference>
<keyword evidence="2" id="KW-1185">Reference proteome</keyword>
<evidence type="ECO:0000313" key="2">
    <source>
        <dbReference type="Proteomes" id="UP000032352"/>
    </source>
</evidence>
<name>A0AAE9Z5F0_9GAMM</name>
<reference evidence="1 2" key="2">
    <citation type="journal article" date="2022" name="Mar. Drugs">
        <title>Bioassay-Guided Fractionation Leads to the Detection of Cholic Acid Generated by the Rare Thalassomonas sp.</title>
        <authorList>
            <person name="Pheiffer F."/>
            <person name="Schneider Y.K."/>
            <person name="Hansen E.H."/>
            <person name="Andersen J.H."/>
            <person name="Isaksson J."/>
            <person name="Busche T."/>
            <person name="R C."/>
            <person name="Kalinowski J."/>
            <person name="Zyl L.V."/>
            <person name="Trindade M."/>
        </authorList>
    </citation>
    <scope>NUCLEOTIDE SEQUENCE [LARGE SCALE GENOMIC DNA]</scope>
    <source>
        <strain evidence="1 2">XOM25</strain>
    </source>
</reference>
<accession>A0AAE9Z5F0</accession>
<evidence type="ECO:0000313" key="1">
    <source>
        <dbReference type="EMBL" id="WDE07076.1"/>
    </source>
</evidence>
<proteinExistence type="predicted"/>
<reference evidence="1 2" key="1">
    <citation type="journal article" date="2015" name="Genome Announc.">
        <title>Draft Genome Sequences of Marine Isolates of Thalassomonas viridans and Thalassomonas actiniarum.</title>
        <authorList>
            <person name="Olonade I."/>
            <person name="van Zyl L.J."/>
            <person name="Trindade M."/>
        </authorList>
    </citation>
    <scope>NUCLEOTIDE SEQUENCE [LARGE SCALE GENOMIC DNA]</scope>
    <source>
        <strain evidence="1 2">XOM25</strain>
    </source>
</reference>
<gene>
    <name evidence="1" type="ORF">SG34_009390</name>
</gene>
<sequence>MKSMFKKAWVMRLALNCWPPLFFSGIKIRHLSADFRSAQVKLTMRPWNTNAMGAHFGGSLYAMTDPCYMLMLMAQLGEDYIVWDKSADIDYIKPGRGIVTVDFLINESLLDDIIKNTANGDKYLPQLPVYVKDAQGDVVAKVNRTLYIRRKQNRHKKS</sequence>
<dbReference type="Pfam" id="PF14539">
    <property type="entry name" value="DUF4442"/>
    <property type="match status" value="1"/>
</dbReference>
<dbReference type="RefSeq" id="WP_044841640.1">
    <property type="nucleotide sequence ID" value="NZ_CP059733.1"/>
</dbReference>
<dbReference type="EMBL" id="CP059733">
    <property type="protein sequence ID" value="WDE07076.1"/>
    <property type="molecule type" value="Genomic_DNA"/>
</dbReference>
<dbReference type="AlphaFoldDB" id="A0AAE9Z5F0"/>
<organism evidence="1 2">
    <name type="scientific">Thalassomonas viridans</name>
    <dbReference type="NCBI Taxonomy" id="137584"/>
    <lineage>
        <taxon>Bacteria</taxon>
        <taxon>Pseudomonadati</taxon>
        <taxon>Pseudomonadota</taxon>
        <taxon>Gammaproteobacteria</taxon>
        <taxon>Alteromonadales</taxon>
        <taxon>Colwelliaceae</taxon>
        <taxon>Thalassomonas</taxon>
    </lineage>
</organism>
<dbReference type="SUPFAM" id="SSF54637">
    <property type="entry name" value="Thioesterase/thiol ester dehydrase-isomerase"/>
    <property type="match status" value="1"/>
</dbReference>
<dbReference type="InterPro" id="IPR029069">
    <property type="entry name" value="HotDog_dom_sf"/>
</dbReference>
<dbReference type="KEGG" id="tvd:SG34_009390"/>
<dbReference type="InterPro" id="IPR027961">
    <property type="entry name" value="DUF4442"/>
</dbReference>